<dbReference type="Proteomes" id="UP001519064">
    <property type="component" value="Unassembled WGS sequence"/>
</dbReference>
<dbReference type="RefSeq" id="WP_209238970.1">
    <property type="nucleotide sequence ID" value="NZ_JADKMA010000034.1"/>
</dbReference>
<reference evidence="1 2" key="1">
    <citation type="submission" date="2020-11" db="EMBL/GenBank/DDBJ databases">
        <title>Streptomyces spirodelae sp. nov., isolated from duckweed.</title>
        <authorList>
            <person name="Saimee Y."/>
            <person name="Duangmal K."/>
        </authorList>
    </citation>
    <scope>NUCLEOTIDE SEQUENCE [LARGE SCALE GENOMIC DNA]</scope>
    <source>
        <strain evidence="1 2">S16-07</strain>
    </source>
</reference>
<organism evidence="1 2">
    <name type="scientific">Streptomyces oryzae</name>
    <dbReference type="NCBI Taxonomy" id="1434886"/>
    <lineage>
        <taxon>Bacteria</taxon>
        <taxon>Bacillati</taxon>
        <taxon>Actinomycetota</taxon>
        <taxon>Actinomycetes</taxon>
        <taxon>Kitasatosporales</taxon>
        <taxon>Streptomycetaceae</taxon>
        <taxon>Streptomyces</taxon>
    </lineage>
</organism>
<accession>A0ABS3X920</accession>
<dbReference type="EMBL" id="JADKMA010000034">
    <property type="protein sequence ID" value="MBO8191873.1"/>
    <property type="molecule type" value="Genomic_DNA"/>
</dbReference>
<comment type="caution">
    <text evidence="1">The sequence shown here is derived from an EMBL/GenBank/DDBJ whole genome shotgun (WGS) entry which is preliminary data.</text>
</comment>
<protein>
    <submittedName>
        <fullName evidence="1">Uncharacterized protein</fullName>
    </submittedName>
</protein>
<gene>
    <name evidence="1" type="ORF">ITI46_09320</name>
</gene>
<name>A0ABS3X920_9ACTN</name>
<evidence type="ECO:0000313" key="1">
    <source>
        <dbReference type="EMBL" id="MBO8191873.1"/>
    </source>
</evidence>
<sequence>MLRGLRVEWHEERDLAHTIAVLSEQVLAGAPGRVAALALGQLLLGYLRNTLDAAAFTTG</sequence>
<keyword evidence="2" id="KW-1185">Reference proteome</keyword>
<proteinExistence type="predicted"/>
<evidence type="ECO:0000313" key="2">
    <source>
        <dbReference type="Proteomes" id="UP001519064"/>
    </source>
</evidence>